<protein>
    <recommendedName>
        <fullName evidence="1 9">Mitogen-activated protein kinase</fullName>
        <ecNumber evidence="1 9">2.7.11.24</ecNumber>
    </recommendedName>
</protein>
<dbReference type="InterPro" id="IPR008271">
    <property type="entry name" value="Ser/Thr_kinase_AS"/>
</dbReference>
<evidence type="ECO:0000256" key="1">
    <source>
        <dbReference type="ARBA" id="ARBA00012411"/>
    </source>
</evidence>
<dbReference type="GO" id="GO:0004707">
    <property type="term" value="F:MAP kinase activity"/>
    <property type="evidence" value="ECO:0007669"/>
    <property type="project" value="UniProtKB-EC"/>
</dbReference>
<dbReference type="FunFam" id="3.30.200.20:FF:000073">
    <property type="entry name" value="Mitogen-activated protein kinase"/>
    <property type="match status" value="1"/>
</dbReference>
<dbReference type="Gene3D" id="3.30.200.20">
    <property type="entry name" value="Phosphorylase Kinase, domain 1"/>
    <property type="match status" value="1"/>
</dbReference>
<dbReference type="SUPFAM" id="SSF56112">
    <property type="entry name" value="Protein kinase-like (PK-like)"/>
    <property type="match status" value="1"/>
</dbReference>
<dbReference type="InterPro" id="IPR017441">
    <property type="entry name" value="Protein_kinase_ATP_BS"/>
</dbReference>
<evidence type="ECO:0000256" key="3">
    <source>
        <dbReference type="ARBA" id="ARBA00022679"/>
    </source>
</evidence>
<keyword evidence="2 8" id="KW-0723">Serine/threonine-protein kinase</keyword>
<feature type="binding site" evidence="7">
    <location>
        <position position="52"/>
    </location>
    <ligand>
        <name>ATP</name>
        <dbReference type="ChEBI" id="CHEBI:30616"/>
    </ligand>
</feature>
<dbReference type="PROSITE" id="PS50011">
    <property type="entry name" value="PROTEIN_KINASE_DOM"/>
    <property type="match status" value="1"/>
</dbReference>
<keyword evidence="5 9" id="KW-0418">Kinase</keyword>
<reference evidence="12" key="1">
    <citation type="journal article" date="2016" name="Genome Announc.">
        <title>Draft genome sequences of fungus Aspergillus calidoustus.</title>
        <authorList>
            <person name="Horn F."/>
            <person name="Linde J."/>
            <person name="Mattern D.J."/>
            <person name="Walther G."/>
            <person name="Guthke R."/>
            <person name="Scherlach K."/>
            <person name="Martin K."/>
            <person name="Brakhage A.A."/>
            <person name="Petzke L."/>
            <person name="Valiante V."/>
        </authorList>
    </citation>
    <scope>NUCLEOTIDE SEQUENCE [LARGE SCALE GENOMIC DNA]</scope>
    <source>
        <strain evidence="12">SF006504</strain>
    </source>
</reference>
<dbReference type="PROSITE" id="PS01351">
    <property type="entry name" value="MAPK"/>
    <property type="match status" value="1"/>
</dbReference>
<dbReference type="PANTHER" id="PTHR24055">
    <property type="entry name" value="MITOGEN-ACTIVATED PROTEIN KINASE"/>
    <property type="match status" value="1"/>
</dbReference>
<evidence type="ECO:0000313" key="12">
    <source>
        <dbReference type="Proteomes" id="UP000054771"/>
    </source>
</evidence>
<comment type="similarity">
    <text evidence="9">Belongs to the protein kinase superfamily. Ser/Thr protein kinase family. MAP kinase subfamily.</text>
</comment>
<keyword evidence="9" id="KW-0460">Magnesium</keyword>
<dbReference type="SMART" id="SM00220">
    <property type="entry name" value="S_TKc"/>
    <property type="match status" value="1"/>
</dbReference>
<keyword evidence="12" id="KW-1185">Reference proteome</keyword>
<evidence type="ECO:0000256" key="4">
    <source>
        <dbReference type="ARBA" id="ARBA00022741"/>
    </source>
</evidence>
<dbReference type="CDD" id="cd07849">
    <property type="entry name" value="STKc_ERK1_2_like"/>
    <property type="match status" value="1"/>
</dbReference>
<dbReference type="AlphaFoldDB" id="A0A0U5CM73"/>
<dbReference type="EC" id="2.7.11.24" evidence="1 9"/>
<dbReference type="Proteomes" id="UP000054771">
    <property type="component" value="Unassembled WGS sequence"/>
</dbReference>
<dbReference type="FunFam" id="1.10.510.10:FF:000040">
    <property type="entry name" value="Mitogen-activated protein kinase"/>
    <property type="match status" value="1"/>
</dbReference>
<dbReference type="PROSITE" id="PS00107">
    <property type="entry name" value="PROTEIN_KINASE_ATP"/>
    <property type="match status" value="1"/>
</dbReference>
<dbReference type="EMBL" id="CDMC01000002">
    <property type="protein sequence ID" value="CEN59652.1"/>
    <property type="molecule type" value="Genomic_DNA"/>
</dbReference>
<dbReference type="PROSITE" id="PS00108">
    <property type="entry name" value="PROTEIN_KINASE_ST"/>
    <property type="match status" value="1"/>
</dbReference>
<dbReference type="STRING" id="454130.A0A0U5CM73"/>
<evidence type="ECO:0000256" key="5">
    <source>
        <dbReference type="ARBA" id="ARBA00022777"/>
    </source>
</evidence>
<evidence type="ECO:0000256" key="8">
    <source>
        <dbReference type="RuleBase" id="RU000304"/>
    </source>
</evidence>
<proteinExistence type="inferred from homology"/>
<comment type="cofactor">
    <cofactor evidence="9">
        <name>Mg(2+)</name>
        <dbReference type="ChEBI" id="CHEBI:18420"/>
    </cofactor>
</comment>
<organism evidence="11 12">
    <name type="scientific">Aspergillus calidoustus</name>
    <dbReference type="NCBI Taxonomy" id="454130"/>
    <lineage>
        <taxon>Eukaryota</taxon>
        <taxon>Fungi</taxon>
        <taxon>Dikarya</taxon>
        <taxon>Ascomycota</taxon>
        <taxon>Pezizomycotina</taxon>
        <taxon>Eurotiomycetes</taxon>
        <taxon>Eurotiomycetidae</taxon>
        <taxon>Eurotiales</taxon>
        <taxon>Aspergillaceae</taxon>
        <taxon>Aspergillus</taxon>
        <taxon>Aspergillus subgen. Nidulantes</taxon>
    </lineage>
</organism>
<evidence type="ECO:0000256" key="2">
    <source>
        <dbReference type="ARBA" id="ARBA00022527"/>
    </source>
</evidence>
<sequence>MVQQAPPQGGSRKISFNVSDQYEIQDVIGEGAYGVVCSAIHKPSGQKVAIKKITPFDHSMFCLRTLREMKLLRYFNHENIISILDIQRPRNYESFNEVYLIQELMETDMHRVIRTQDLSDDHCQYFIYQTLRALKAMHSANVLHRDLKPSNLLLNANCDLKVCDFGLARSAASTDDNSGFMTEYVATRWYRAPEIMLTFKEYTKAIDVWSVGCILAEMLSGKPLFPGKDYHHQLTLILDVLGTPTMEDYYGIKSRRAREYIRSLPFKKKIPFKALFPKSNDLALDLLEKLLAFNPTKRITVEEALRHPYLEPYHDPDDEPTAPPIPEGFFDFDKNKDALSKEQLKGESTPLLSSFLLTFCSSYLRGNYALDI</sequence>
<dbReference type="InterPro" id="IPR003527">
    <property type="entry name" value="MAP_kinase_CS"/>
</dbReference>
<dbReference type="OMA" id="SFFDFDY"/>
<name>A0A0U5CM73_ASPCI</name>
<keyword evidence="4 7" id="KW-0547">Nucleotide-binding</keyword>
<dbReference type="Pfam" id="PF00069">
    <property type="entry name" value="Pkinase"/>
    <property type="match status" value="1"/>
</dbReference>
<evidence type="ECO:0000256" key="9">
    <source>
        <dbReference type="RuleBase" id="RU361165"/>
    </source>
</evidence>
<keyword evidence="6 7" id="KW-0067">ATP-binding</keyword>
<dbReference type="GO" id="GO:0075018">
    <property type="term" value="P:positive regulation of appressorium formation"/>
    <property type="evidence" value="ECO:0007669"/>
    <property type="project" value="UniProtKB-ARBA"/>
</dbReference>
<accession>A0A0U5CM73</accession>
<dbReference type="GO" id="GO:0005524">
    <property type="term" value="F:ATP binding"/>
    <property type="evidence" value="ECO:0007669"/>
    <property type="project" value="UniProtKB-UniRule"/>
</dbReference>
<dbReference type="InterPro" id="IPR050117">
    <property type="entry name" value="MAPK"/>
</dbReference>
<dbReference type="InterPro" id="IPR011009">
    <property type="entry name" value="Kinase-like_dom_sf"/>
</dbReference>
<keyword evidence="3 9" id="KW-0808">Transferase</keyword>
<evidence type="ECO:0000256" key="6">
    <source>
        <dbReference type="ARBA" id="ARBA00022840"/>
    </source>
</evidence>
<gene>
    <name evidence="11" type="ORF">ASPCAL02096</name>
</gene>
<evidence type="ECO:0000259" key="10">
    <source>
        <dbReference type="PROSITE" id="PS50011"/>
    </source>
</evidence>
<feature type="domain" description="Protein kinase" evidence="10">
    <location>
        <begin position="22"/>
        <end position="310"/>
    </location>
</feature>
<comment type="activity regulation">
    <text evidence="9">Activated by threonine and tyrosine phosphorylation.</text>
</comment>
<dbReference type="OrthoDB" id="192887at2759"/>
<comment type="catalytic activity">
    <reaction evidence="9">
        <text>L-threonyl-[protein] + ATP = O-phospho-L-threonyl-[protein] + ADP + H(+)</text>
        <dbReference type="Rhea" id="RHEA:46608"/>
        <dbReference type="Rhea" id="RHEA-COMP:11060"/>
        <dbReference type="Rhea" id="RHEA-COMP:11605"/>
        <dbReference type="ChEBI" id="CHEBI:15378"/>
        <dbReference type="ChEBI" id="CHEBI:30013"/>
        <dbReference type="ChEBI" id="CHEBI:30616"/>
        <dbReference type="ChEBI" id="CHEBI:61977"/>
        <dbReference type="ChEBI" id="CHEBI:456216"/>
        <dbReference type="EC" id="2.7.11.24"/>
    </reaction>
</comment>
<evidence type="ECO:0000256" key="7">
    <source>
        <dbReference type="PROSITE-ProRule" id="PRU10141"/>
    </source>
</evidence>
<dbReference type="InterPro" id="IPR000719">
    <property type="entry name" value="Prot_kinase_dom"/>
</dbReference>
<evidence type="ECO:0000313" key="11">
    <source>
        <dbReference type="EMBL" id="CEN59652.1"/>
    </source>
</evidence>
<dbReference type="Gene3D" id="1.10.510.10">
    <property type="entry name" value="Transferase(Phosphotransferase) domain 1"/>
    <property type="match status" value="1"/>
</dbReference>